<evidence type="ECO:0000313" key="2">
    <source>
        <dbReference type="Proteomes" id="UP000290289"/>
    </source>
</evidence>
<keyword evidence="2" id="KW-1185">Reference proteome</keyword>
<dbReference type="Proteomes" id="UP000290289">
    <property type="component" value="Chromosome 16"/>
</dbReference>
<evidence type="ECO:0000313" key="1">
    <source>
        <dbReference type="EMBL" id="RXH71786.1"/>
    </source>
</evidence>
<accession>A0A498HJY6</accession>
<reference evidence="1 2" key="1">
    <citation type="submission" date="2018-10" db="EMBL/GenBank/DDBJ databases">
        <title>A high-quality apple genome assembly.</title>
        <authorList>
            <person name="Hu J."/>
        </authorList>
    </citation>
    <scope>NUCLEOTIDE SEQUENCE [LARGE SCALE GENOMIC DNA]</scope>
    <source>
        <strain evidence="2">cv. HFTH1</strain>
        <tissue evidence="1">Young leaf</tissue>
    </source>
</reference>
<protein>
    <submittedName>
        <fullName evidence="1">Uncharacterized protein</fullName>
    </submittedName>
</protein>
<proteinExistence type="predicted"/>
<dbReference type="EMBL" id="RDQH01000342">
    <property type="protein sequence ID" value="RXH71786.1"/>
    <property type="molecule type" value="Genomic_DNA"/>
</dbReference>
<dbReference type="AlphaFoldDB" id="A0A498HJY6"/>
<organism evidence="1 2">
    <name type="scientific">Malus domestica</name>
    <name type="common">Apple</name>
    <name type="synonym">Pyrus malus</name>
    <dbReference type="NCBI Taxonomy" id="3750"/>
    <lineage>
        <taxon>Eukaryota</taxon>
        <taxon>Viridiplantae</taxon>
        <taxon>Streptophyta</taxon>
        <taxon>Embryophyta</taxon>
        <taxon>Tracheophyta</taxon>
        <taxon>Spermatophyta</taxon>
        <taxon>Magnoliopsida</taxon>
        <taxon>eudicotyledons</taxon>
        <taxon>Gunneridae</taxon>
        <taxon>Pentapetalae</taxon>
        <taxon>rosids</taxon>
        <taxon>fabids</taxon>
        <taxon>Rosales</taxon>
        <taxon>Rosaceae</taxon>
        <taxon>Amygdaloideae</taxon>
        <taxon>Maleae</taxon>
        <taxon>Malus</taxon>
    </lineage>
</organism>
<gene>
    <name evidence="1" type="ORF">DVH24_025287</name>
</gene>
<sequence>MSYDLDIPAKTSATHLCKWRENIRGDPNLLKPLIKEWANAVKVDQTSDLQIFSLTLFQLSYPRFLLLPYKITYQKVAKI</sequence>
<comment type="caution">
    <text evidence="1">The sequence shown here is derived from an EMBL/GenBank/DDBJ whole genome shotgun (WGS) entry which is preliminary data.</text>
</comment>
<name>A0A498HJY6_MALDO</name>